<protein>
    <submittedName>
        <fullName evidence="1">Uncharacterized protein</fullName>
    </submittedName>
</protein>
<dbReference type="EMBL" id="JASBWV010000002">
    <property type="protein sequence ID" value="KAJ9127406.1"/>
    <property type="molecule type" value="Genomic_DNA"/>
</dbReference>
<sequence>MSFLSRSVKAGSRTASMVQARTFASTPNALDFARVSMVGRLVRDPEVRKTKNDQDYVTYDLAVSQGFTAADEHGNRQVKPANFYKIWSFRENTIPGLTSLTKGTRVIVEADITLEPREGEDGAKLDPRPFFTHRTSPVIYDLA</sequence>
<accession>A0ACC2XWL0</accession>
<proteinExistence type="predicted"/>
<evidence type="ECO:0000313" key="2">
    <source>
        <dbReference type="Proteomes" id="UP001234202"/>
    </source>
</evidence>
<organism evidence="1 2">
    <name type="scientific">Naganishia onofrii</name>
    <dbReference type="NCBI Taxonomy" id="1851511"/>
    <lineage>
        <taxon>Eukaryota</taxon>
        <taxon>Fungi</taxon>
        <taxon>Dikarya</taxon>
        <taxon>Basidiomycota</taxon>
        <taxon>Agaricomycotina</taxon>
        <taxon>Tremellomycetes</taxon>
        <taxon>Filobasidiales</taxon>
        <taxon>Filobasidiaceae</taxon>
        <taxon>Naganishia</taxon>
    </lineage>
</organism>
<keyword evidence="2" id="KW-1185">Reference proteome</keyword>
<evidence type="ECO:0000313" key="1">
    <source>
        <dbReference type="EMBL" id="KAJ9127406.1"/>
    </source>
</evidence>
<name>A0ACC2XWL0_9TREE</name>
<dbReference type="Proteomes" id="UP001234202">
    <property type="component" value="Unassembled WGS sequence"/>
</dbReference>
<gene>
    <name evidence="1" type="ORF">QFC24_000813</name>
</gene>
<comment type="caution">
    <text evidence="1">The sequence shown here is derived from an EMBL/GenBank/DDBJ whole genome shotgun (WGS) entry which is preliminary data.</text>
</comment>
<reference evidence="1" key="1">
    <citation type="submission" date="2023-04" db="EMBL/GenBank/DDBJ databases">
        <title>Draft Genome sequencing of Naganishia species isolated from polar environments using Oxford Nanopore Technology.</title>
        <authorList>
            <person name="Leo P."/>
            <person name="Venkateswaran K."/>
        </authorList>
    </citation>
    <scope>NUCLEOTIDE SEQUENCE</scope>
    <source>
        <strain evidence="1">DBVPG 5303</strain>
    </source>
</reference>